<keyword evidence="7" id="KW-1133">Transmembrane helix</keyword>
<evidence type="ECO:0000313" key="11">
    <source>
        <dbReference type="Proteomes" id="UP000244336"/>
    </source>
</evidence>
<evidence type="ECO:0000256" key="9">
    <source>
        <dbReference type="ARBA" id="ARBA00023180"/>
    </source>
</evidence>
<dbReference type="PANTHER" id="PTHR21072">
    <property type="entry name" value="GPI TRANSAMIDASE COMPONENT PIG-S"/>
    <property type="match status" value="1"/>
</dbReference>
<evidence type="ECO:0000256" key="6">
    <source>
        <dbReference type="ARBA" id="ARBA00022824"/>
    </source>
</evidence>
<protein>
    <submittedName>
        <fullName evidence="10">Uncharacterized protein</fullName>
    </submittedName>
</protein>
<gene>
    <name evidence="10" type="ORF">GQ55_5G051800</name>
</gene>
<keyword evidence="9" id="KW-0325">Glycoprotein</keyword>
<dbReference type="Pfam" id="PF10510">
    <property type="entry name" value="PIG-S"/>
    <property type="match status" value="1"/>
</dbReference>
<proteinExistence type="inferred from homology"/>
<evidence type="ECO:0000256" key="4">
    <source>
        <dbReference type="ARBA" id="ARBA00022502"/>
    </source>
</evidence>
<keyword evidence="6" id="KW-0256">Endoplasmic reticulum</keyword>
<dbReference type="GO" id="GO:0042765">
    <property type="term" value="C:GPI-anchor transamidase complex"/>
    <property type="evidence" value="ECO:0007669"/>
    <property type="project" value="InterPro"/>
</dbReference>
<keyword evidence="8" id="KW-0472">Membrane</keyword>
<evidence type="ECO:0000256" key="7">
    <source>
        <dbReference type="ARBA" id="ARBA00022989"/>
    </source>
</evidence>
<dbReference type="OrthoDB" id="1683361at2759"/>
<dbReference type="EMBL" id="CM009753">
    <property type="protein sequence ID" value="PUZ53425.1"/>
    <property type="molecule type" value="Genomic_DNA"/>
</dbReference>
<keyword evidence="4" id="KW-0337">GPI-anchor biosynthesis</keyword>
<evidence type="ECO:0000256" key="8">
    <source>
        <dbReference type="ARBA" id="ARBA00023136"/>
    </source>
</evidence>
<accession>A0A2T7DCZ9</accession>
<dbReference type="Gramene" id="PUZ53425">
    <property type="protein sequence ID" value="PUZ53425"/>
    <property type="gene ID" value="GQ55_5G051800"/>
</dbReference>
<evidence type="ECO:0000256" key="5">
    <source>
        <dbReference type="ARBA" id="ARBA00022692"/>
    </source>
</evidence>
<dbReference type="UniPathway" id="UPA00196"/>
<organism evidence="10 11">
    <name type="scientific">Panicum hallii var. hallii</name>
    <dbReference type="NCBI Taxonomy" id="1504633"/>
    <lineage>
        <taxon>Eukaryota</taxon>
        <taxon>Viridiplantae</taxon>
        <taxon>Streptophyta</taxon>
        <taxon>Embryophyta</taxon>
        <taxon>Tracheophyta</taxon>
        <taxon>Spermatophyta</taxon>
        <taxon>Magnoliopsida</taxon>
        <taxon>Liliopsida</taxon>
        <taxon>Poales</taxon>
        <taxon>Poaceae</taxon>
        <taxon>PACMAD clade</taxon>
        <taxon>Panicoideae</taxon>
        <taxon>Panicodae</taxon>
        <taxon>Paniceae</taxon>
        <taxon>Panicinae</taxon>
        <taxon>Panicum</taxon>
        <taxon>Panicum sect. Panicum</taxon>
    </lineage>
</organism>
<keyword evidence="5" id="KW-0812">Transmembrane</keyword>
<comment type="subcellular location">
    <subcellularLocation>
        <location evidence="1">Endoplasmic reticulum membrane</location>
        <topology evidence="1">Multi-pass membrane protein</topology>
    </subcellularLocation>
</comment>
<evidence type="ECO:0000313" key="10">
    <source>
        <dbReference type="EMBL" id="PUZ53425.1"/>
    </source>
</evidence>
<dbReference type="GO" id="GO:0006506">
    <property type="term" value="P:GPI anchor biosynthetic process"/>
    <property type="evidence" value="ECO:0007669"/>
    <property type="project" value="UniProtKB-UniPathway"/>
</dbReference>
<dbReference type="GO" id="GO:0016255">
    <property type="term" value="P:attachment of GPI anchor to protein"/>
    <property type="evidence" value="ECO:0007669"/>
    <property type="project" value="InterPro"/>
</dbReference>
<comment type="pathway">
    <text evidence="2">Glycolipid biosynthesis; glycosylphosphatidylinositol-anchor biosynthesis.</text>
</comment>
<dbReference type="PANTHER" id="PTHR21072:SF13">
    <property type="entry name" value="GPI TRANSAMIDASE COMPONENT PIG-S"/>
    <property type="match status" value="1"/>
</dbReference>
<evidence type="ECO:0000256" key="3">
    <source>
        <dbReference type="ARBA" id="ARBA00005316"/>
    </source>
</evidence>
<comment type="similarity">
    <text evidence="3">Belongs to the PIGS family.</text>
</comment>
<dbReference type="InterPro" id="IPR019540">
    <property type="entry name" value="PtdIno-glycan_biosynth_class_S"/>
</dbReference>
<reference evidence="10 11" key="1">
    <citation type="submission" date="2018-04" db="EMBL/GenBank/DDBJ databases">
        <title>WGS assembly of Panicum hallii var. hallii HAL2.</title>
        <authorList>
            <person name="Lovell J."/>
            <person name="Jenkins J."/>
            <person name="Lowry D."/>
            <person name="Mamidi S."/>
            <person name="Sreedasyam A."/>
            <person name="Weng X."/>
            <person name="Barry K."/>
            <person name="Bonette J."/>
            <person name="Campitelli B."/>
            <person name="Daum C."/>
            <person name="Gordon S."/>
            <person name="Gould B."/>
            <person name="Lipzen A."/>
            <person name="MacQueen A."/>
            <person name="Palacio-Mejia J."/>
            <person name="Plott C."/>
            <person name="Shakirov E."/>
            <person name="Shu S."/>
            <person name="Yoshinaga Y."/>
            <person name="Zane M."/>
            <person name="Rokhsar D."/>
            <person name="Grimwood J."/>
            <person name="Schmutz J."/>
            <person name="Juenger T."/>
        </authorList>
    </citation>
    <scope>NUCLEOTIDE SEQUENCE [LARGE SCALE GENOMIC DNA]</scope>
    <source>
        <strain evidence="11">cv. HAL2</strain>
    </source>
</reference>
<evidence type="ECO:0000256" key="1">
    <source>
        <dbReference type="ARBA" id="ARBA00004477"/>
    </source>
</evidence>
<keyword evidence="11" id="KW-1185">Reference proteome</keyword>
<sequence>MWGGVLIWNPPDCSPGSRKTHGTLKKMSSQELMETLEIFIGQLRQLFGLNHLIAHKIWTCQQNL</sequence>
<dbReference type="Proteomes" id="UP000244336">
    <property type="component" value="Chromosome 5"/>
</dbReference>
<evidence type="ECO:0000256" key="2">
    <source>
        <dbReference type="ARBA" id="ARBA00004687"/>
    </source>
</evidence>
<name>A0A2T7DCZ9_9POAL</name>
<dbReference type="AlphaFoldDB" id="A0A2T7DCZ9"/>
<dbReference type="STRING" id="1504633.A0A2T7DCZ9"/>